<accession>A0ABP4EAA4</accession>
<comment type="caution">
    <text evidence="2">The sequence shown here is derived from an EMBL/GenBank/DDBJ whole genome shotgun (WGS) entry which is preliminary data.</text>
</comment>
<keyword evidence="3" id="KW-1185">Reference proteome</keyword>
<organism evidence="2 3">
    <name type="scientific">Kitasatospora arboriphila</name>
    <dbReference type="NCBI Taxonomy" id="258052"/>
    <lineage>
        <taxon>Bacteria</taxon>
        <taxon>Bacillati</taxon>
        <taxon>Actinomycetota</taxon>
        <taxon>Actinomycetes</taxon>
        <taxon>Kitasatosporales</taxon>
        <taxon>Streptomycetaceae</taxon>
        <taxon>Kitasatospora</taxon>
    </lineage>
</organism>
<evidence type="ECO:0000259" key="1">
    <source>
        <dbReference type="PROSITE" id="PS51186"/>
    </source>
</evidence>
<dbReference type="InterPro" id="IPR000182">
    <property type="entry name" value="GNAT_dom"/>
</dbReference>
<dbReference type="EMBL" id="BAAALD010000052">
    <property type="protein sequence ID" value="GAA1100405.1"/>
    <property type="molecule type" value="Genomic_DNA"/>
</dbReference>
<proteinExistence type="predicted"/>
<dbReference type="SUPFAM" id="SSF55729">
    <property type="entry name" value="Acyl-CoA N-acyltransferases (Nat)"/>
    <property type="match status" value="1"/>
</dbReference>
<dbReference type="InterPro" id="IPR016181">
    <property type="entry name" value="Acyl_CoA_acyltransferase"/>
</dbReference>
<name>A0ABP4EAA4_9ACTN</name>
<sequence>MTWTLTNDPAALRAEAGAFLAAHPADNTVLLTLLDRIAKRGRHAFGDGEPVFGHWRAAPDGPVAGVFAQTPPYPVRLGRMPAEAAAELAGALHDRGARVPGVAGERAAAAAFAEAWPPAAAGAVRAETAVDERLYRLAGLEGPSPVPAGTARPAGPADREQLVEWSAAFLAEIGESNPVDHGAYVDGRLAEGGLHVWEDGGRPVSFAGASPVIAGMSRIGPVFTPVALRGRGYASGVVAAASAHALAAGAAEVLLYTDLANPVSNSIYQKLGYRPVADHVTFDFAAG</sequence>
<reference evidence="3" key="1">
    <citation type="journal article" date="2019" name="Int. J. Syst. Evol. Microbiol.">
        <title>The Global Catalogue of Microorganisms (GCM) 10K type strain sequencing project: providing services to taxonomists for standard genome sequencing and annotation.</title>
        <authorList>
            <consortium name="The Broad Institute Genomics Platform"/>
            <consortium name="The Broad Institute Genome Sequencing Center for Infectious Disease"/>
            <person name="Wu L."/>
            <person name="Ma J."/>
        </authorList>
    </citation>
    <scope>NUCLEOTIDE SEQUENCE [LARGE SCALE GENOMIC DNA]</scope>
    <source>
        <strain evidence="3">JCM 13002</strain>
    </source>
</reference>
<dbReference type="Gene3D" id="3.40.630.30">
    <property type="match status" value="1"/>
</dbReference>
<evidence type="ECO:0000313" key="3">
    <source>
        <dbReference type="Proteomes" id="UP001499987"/>
    </source>
</evidence>
<feature type="domain" description="N-acetyltransferase" evidence="1">
    <location>
        <begin position="149"/>
        <end position="287"/>
    </location>
</feature>
<protein>
    <submittedName>
        <fullName evidence="2">GNAT family N-acetyltransferase</fullName>
    </submittedName>
</protein>
<dbReference type="RefSeq" id="WP_344625805.1">
    <property type="nucleotide sequence ID" value="NZ_BAAALD010000052.1"/>
</dbReference>
<dbReference type="Proteomes" id="UP001499987">
    <property type="component" value="Unassembled WGS sequence"/>
</dbReference>
<dbReference type="Pfam" id="PF00583">
    <property type="entry name" value="Acetyltransf_1"/>
    <property type="match status" value="1"/>
</dbReference>
<dbReference type="PROSITE" id="PS51186">
    <property type="entry name" value="GNAT"/>
    <property type="match status" value="1"/>
</dbReference>
<evidence type="ECO:0000313" key="2">
    <source>
        <dbReference type="EMBL" id="GAA1100405.1"/>
    </source>
</evidence>
<gene>
    <name evidence="2" type="ORF">GCM10009663_48840</name>
</gene>